<dbReference type="Pfam" id="PF13671">
    <property type="entry name" value="AAA_33"/>
    <property type="match status" value="1"/>
</dbReference>
<dbReference type="RefSeq" id="WP_084337319.1">
    <property type="nucleotide sequence ID" value="NZ_FNFD01000009.1"/>
</dbReference>
<protein>
    <recommendedName>
        <fullName evidence="1">Aminoglycoside phosphotransferase domain-containing protein</fullName>
    </recommendedName>
</protein>
<evidence type="ECO:0000313" key="2">
    <source>
        <dbReference type="EMBL" id="SDK64298.1"/>
    </source>
</evidence>
<keyword evidence="3" id="KW-1185">Reference proteome</keyword>
<organism evidence="2 3">
    <name type="scientific">Pseudomonas indica</name>
    <dbReference type="NCBI Taxonomy" id="137658"/>
    <lineage>
        <taxon>Bacteria</taxon>
        <taxon>Pseudomonadati</taxon>
        <taxon>Pseudomonadota</taxon>
        <taxon>Gammaproteobacteria</taxon>
        <taxon>Pseudomonadales</taxon>
        <taxon>Pseudomonadaceae</taxon>
        <taxon>Pseudomonas</taxon>
    </lineage>
</organism>
<evidence type="ECO:0000259" key="1">
    <source>
        <dbReference type="Pfam" id="PF01636"/>
    </source>
</evidence>
<dbReference type="SUPFAM" id="SSF56112">
    <property type="entry name" value="Protein kinase-like (PK-like)"/>
    <property type="match status" value="1"/>
</dbReference>
<name>A0A1G9DK90_9PSED</name>
<reference evidence="2 3" key="1">
    <citation type="submission" date="2016-10" db="EMBL/GenBank/DDBJ databases">
        <authorList>
            <person name="de Groot N.N."/>
        </authorList>
    </citation>
    <scope>NUCLEOTIDE SEQUENCE [LARGE SCALE GENOMIC DNA]</scope>
    <source>
        <strain evidence="2 3">JCM 21544</strain>
    </source>
</reference>
<dbReference type="InterPro" id="IPR002575">
    <property type="entry name" value="Aminoglycoside_PTrfase"/>
</dbReference>
<dbReference type="Pfam" id="PF01636">
    <property type="entry name" value="APH"/>
    <property type="match status" value="1"/>
</dbReference>
<feature type="domain" description="Aminoglycoside phosphotransferase" evidence="1">
    <location>
        <begin position="114"/>
        <end position="267"/>
    </location>
</feature>
<dbReference type="InterPro" id="IPR011009">
    <property type="entry name" value="Kinase-like_dom_sf"/>
</dbReference>
<gene>
    <name evidence="2" type="ORF">SAMN05216186_10911</name>
</gene>
<dbReference type="PANTHER" id="PTHR43883">
    <property type="entry name" value="SLR0207 PROTEIN"/>
    <property type="match status" value="1"/>
</dbReference>
<dbReference type="InterPro" id="IPR052732">
    <property type="entry name" value="Cell-binding_unc_protein"/>
</dbReference>
<dbReference type="InterPro" id="IPR027417">
    <property type="entry name" value="P-loop_NTPase"/>
</dbReference>
<dbReference type="Proteomes" id="UP000198706">
    <property type="component" value="Unassembled WGS sequence"/>
</dbReference>
<evidence type="ECO:0000313" key="3">
    <source>
        <dbReference type="Proteomes" id="UP000198706"/>
    </source>
</evidence>
<dbReference type="Gene3D" id="3.40.50.300">
    <property type="entry name" value="P-loop containing nucleotide triphosphate hydrolases"/>
    <property type="match status" value="1"/>
</dbReference>
<dbReference type="Gene3D" id="3.90.1200.10">
    <property type="match status" value="1"/>
</dbReference>
<sequence length="520" mass="58516">MSQALIAALQNPALYPHPVDQFQVIETHISWVLLTGPYAYKFKKPVDFGFLDFTTLEARKHFCEEEVRLNQRLTQNLYLDAIPITGSESAPQLNGDGPVIEYAVRMRQFPQSNLLGEIQARGELTGAHIDALARQIARFHLTTPSVAPDHVMCQPDAMMAPLRQNFEQIRPLLSDKSDLQQLDALEAWTESTIDRLGPLLEERKNQGFIRECHGDIHLGNTTLIDGEVVLFDCIEFNEPFRLTDIAADSAFLAMDLEDRGLKCLSRRFLSLWLEQTGDYAALELMNLYKSYRALVRAKVSLFRLGQEQDAVQRAVILRQYRNYASLAESYSAIPSRFLAITHGVSSVGKSHVAMRLVEALGAIRLRSDTERKRLFGEQEESERGQLSAGIYNQDASDATYRRLHELADAALHAGYPVVIDATYLKHVQRQAAWKIAERTGVPFLILDCHAPDAVIASWLAQRQSEGLDPSDATLDIIHAQQQSREPLTADEQAHSRRVDTHEAASLDKLVDNIRQRLPGL</sequence>
<dbReference type="EMBL" id="FNFD01000009">
    <property type="protein sequence ID" value="SDK64298.1"/>
    <property type="molecule type" value="Genomic_DNA"/>
</dbReference>
<dbReference type="SUPFAM" id="SSF52540">
    <property type="entry name" value="P-loop containing nucleoside triphosphate hydrolases"/>
    <property type="match status" value="1"/>
</dbReference>
<dbReference type="AlphaFoldDB" id="A0A1G9DK90"/>
<proteinExistence type="predicted"/>
<accession>A0A1G9DK90</accession>
<dbReference type="STRING" id="137658.SAMN05216186_10911"/>
<dbReference type="PANTHER" id="PTHR43883:SF1">
    <property type="entry name" value="GLUCONOKINASE"/>
    <property type="match status" value="1"/>
</dbReference>